<dbReference type="Proteomes" id="UP000308197">
    <property type="component" value="Unassembled WGS sequence"/>
</dbReference>
<keyword evidence="2" id="KW-1185">Reference proteome</keyword>
<organism evidence="1 2">
    <name type="scientific">Polyporus arcularius HHB13444</name>
    <dbReference type="NCBI Taxonomy" id="1314778"/>
    <lineage>
        <taxon>Eukaryota</taxon>
        <taxon>Fungi</taxon>
        <taxon>Dikarya</taxon>
        <taxon>Basidiomycota</taxon>
        <taxon>Agaricomycotina</taxon>
        <taxon>Agaricomycetes</taxon>
        <taxon>Polyporales</taxon>
        <taxon>Polyporaceae</taxon>
        <taxon>Polyporus</taxon>
    </lineage>
</organism>
<sequence length="582" mass="64953">MARTKKLDVERILAQEPERTARWQTLVKTDARRTVRALTIVGFDNETIDGDTMWDMPHIIMHLKNEAQNPKSEVWTRLVNAGVYDALCFCVLNAHGTALVKDGNSVSQAEAEKEAKQHMYSPWFMPFQVICAAVLFCGNTVTPTEHRMIEDLRKHWSPMMQRIWTQPMYCLEADQRGVVERAMLAQVPIRLTVLDPSFLGEYLRPSDLTFAVCFRNWIYATARQDVQLNSGFLVALLSEPHTPPHWSRYLESHPLPPMRALLPRIILGASKEAGSTPKRRTPQQAADAIVSSCVRHLQVSDMTLNEQSLELHFLRSLLVPSKKEYLALPRAMFKSADIWAEAVKVLRRAAEKDTDEAQGAYLDALEVFSGLTGSIAKEGPEFADALATGWAACGLFEALDTSVDYLVKIIGGPMTFTFILMILVDDVIPRTSQQSQGLLRAQFPRPHLASGLAVSHIEIREDPMAQQTNFMSRIEATGDLDPGNPIWRQAALEMLGKLTEAIGVDGAGTTPCSRSDCGDRMEVWRKVSCKKCEAQFCSQWCLDRCVPPFQSPHLIADIHTGASIATRHMGGPVLAQSKMILT</sequence>
<dbReference type="EMBL" id="ML211197">
    <property type="protein sequence ID" value="TFK86493.1"/>
    <property type="molecule type" value="Genomic_DNA"/>
</dbReference>
<accession>A0A5C3PKI8</accession>
<name>A0A5C3PKI8_9APHY</name>
<evidence type="ECO:0000313" key="1">
    <source>
        <dbReference type="EMBL" id="TFK86493.1"/>
    </source>
</evidence>
<gene>
    <name evidence="1" type="ORF">K466DRAFT_492711</name>
</gene>
<protein>
    <recommendedName>
        <fullName evidence="3">MYND-type domain-containing protein</fullName>
    </recommendedName>
</protein>
<proteinExistence type="predicted"/>
<evidence type="ECO:0008006" key="3">
    <source>
        <dbReference type="Google" id="ProtNLM"/>
    </source>
</evidence>
<dbReference type="AlphaFoldDB" id="A0A5C3PKI8"/>
<dbReference type="InParanoid" id="A0A5C3PKI8"/>
<reference evidence="1 2" key="1">
    <citation type="journal article" date="2019" name="Nat. Ecol. Evol.">
        <title>Megaphylogeny resolves global patterns of mushroom evolution.</title>
        <authorList>
            <person name="Varga T."/>
            <person name="Krizsan K."/>
            <person name="Foldi C."/>
            <person name="Dima B."/>
            <person name="Sanchez-Garcia M."/>
            <person name="Sanchez-Ramirez S."/>
            <person name="Szollosi G.J."/>
            <person name="Szarkandi J.G."/>
            <person name="Papp V."/>
            <person name="Albert L."/>
            <person name="Andreopoulos W."/>
            <person name="Angelini C."/>
            <person name="Antonin V."/>
            <person name="Barry K.W."/>
            <person name="Bougher N.L."/>
            <person name="Buchanan P."/>
            <person name="Buyck B."/>
            <person name="Bense V."/>
            <person name="Catcheside P."/>
            <person name="Chovatia M."/>
            <person name="Cooper J."/>
            <person name="Damon W."/>
            <person name="Desjardin D."/>
            <person name="Finy P."/>
            <person name="Geml J."/>
            <person name="Haridas S."/>
            <person name="Hughes K."/>
            <person name="Justo A."/>
            <person name="Karasinski D."/>
            <person name="Kautmanova I."/>
            <person name="Kiss B."/>
            <person name="Kocsube S."/>
            <person name="Kotiranta H."/>
            <person name="LaButti K.M."/>
            <person name="Lechner B.E."/>
            <person name="Liimatainen K."/>
            <person name="Lipzen A."/>
            <person name="Lukacs Z."/>
            <person name="Mihaltcheva S."/>
            <person name="Morgado L.N."/>
            <person name="Niskanen T."/>
            <person name="Noordeloos M.E."/>
            <person name="Ohm R.A."/>
            <person name="Ortiz-Santana B."/>
            <person name="Ovrebo C."/>
            <person name="Racz N."/>
            <person name="Riley R."/>
            <person name="Savchenko A."/>
            <person name="Shiryaev A."/>
            <person name="Soop K."/>
            <person name="Spirin V."/>
            <person name="Szebenyi C."/>
            <person name="Tomsovsky M."/>
            <person name="Tulloss R.E."/>
            <person name="Uehling J."/>
            <person name="Grigoriev I.V."/>
            <person name="Vagvolgyi C."/>
            <person name="Papp T."/>
            <person name="Martin F.M."/>
            <person name="Miettinen O."/>
            <person name="Hibbett D.S."/>
            <person name="Nagy L.G."/>
        </authorList>
    </citation>
    <scope>NUCLEOTIDE SEQUENCE [LARGE SCALE GENOMIC DNA]</scope>
    <source>
        <strain evidence="1 2">HHB13444</strain>
    </source>
</reference>
<evidence type="ECO:0000313" key="2">
    <source>
        <dbReference type="Proteomes" id="UP000308197"/>
    </source>
</evidence>